<feature type="transmembrane region" description="Helical" evidence="9">
    <location>
        <begin position="106"/>
        <end position="128"/>
    </location>
</feature>
<evidence type="ECO:0000256" key="8">
    <source>
        <dbReference type="ARBA" id="ARBA00023136"/>
    </source>
</evidence>
<dbReference type="PANTHER" id="PTHR34857">
    <property type="entry name" value="SLL0384 PROTEIN"/>
    <property type="match status" value="1"/>
</dbReference>
<dbReference type="EMBL" id="FQZP01000015">
    <property type="protein sequence ID" value="SHI92649.1"/>
    <property type="molecule type" value="Genomic_DNA"/>
</dbReference>
<dbReference type="RefSeq" id="WP_149678416.1">
    <property type="nucleotide sequence ID" value="NZ_FQZP01000015.1"/>
</dbReference>
<comment type="subunit">
    <text evidence="9">Forms a stable energy-coupling factor (ECF) transporter complex composed of 2 membrane-embedded substrate-binding proteins (S component), 2 ATP-binding proteins (A component) and 2 transmembrane proteins (T component).</text>
</comment>
<gene>
    <name evidence="9" type="primary">ecfT</name>
    <name evidence="10" type="ORF">SAMN05444373_101527</name>
</gene>
<evidence type="ECO:0000256" key="5">
    <source>
        <dbReference type="ARBA" id="ARBA00022475"/>
    </source>
</evidence>
<keyword evidence="11" id="KW-1185">Reference proteome</keyword>
<keyword evidence="5 9" id="KW-1003">Cell membrane</keyword>
<protein>
    <recommendedName>
        <fullName evidence="3 9">Energy-coupling factor transporter transmembrane protein EcfT</fullName>
        <shortName evidence="9">ECF transporter T component EcfT</shortName>
    </recommendedName>
</protein>
<evidence type="ECO:0000256" key="3">
    <source>
        <dbReference type="ARBA" id="ARBA00014042"/>
    </source>
</evidence>
<evidence type="ECO:0000256" key="9">
    <source>
        <dbReference type="HAMAP-Rule" id="MF_01461"/>
    </source>
</evidence>
<keyword evidence="4 9" id="KW-0813">Transport</keyword>
<comment type="similarity">
    <text evidence="2 9">Belongs to the energy-coupling factor EcfT family.</text>
</comment>
<keyword evidence="8 9" id="KW-0472">Membrane</keyword>
<dbReference type="PANTHER" id="PTHR34857:SF2">
    <property type="entry name" value="SLL0384 PROTEIN"/>
    <property type="match status" value="1"/>
</dbReference>
<dbReference type="OrthoDB" id="8075495at2"/>
<dbReference type="HAMAP" id="MF_01461">
    <property type="entry name" value="EcfT"/>
    <property type="match status" value="1"/>
</dbReference>
<evidence type="ECO:0000256" key="2">
    <source>
        <dbReference type="ARBA" id="ARBA00005660"/>
    </source>
</evidence>
<dbReference type="InterPro" id="IPR003339">
    <property type="entry name" value="ABC/ECF_trnsptr_transmembrane"/>
</dbReference>
<dbReference type="InterPro" id="IPR024919">
    <property type="entry name" value="EcfT"/>
</dbReference>
<dbReference type="CDD" id="cd16914">
    <property type="entry name" value="EcfT"/>
    <property type="match status" value="1"/>
</dbReference>
<comment type="subcellular location">
    <subcellularLocation>
        <location evidence="1 9">Cell membrane</location>
        <topology evidence="1 9">Multi-pass membrane protein</topology>
    </subcellularLocation>
</comment>
<dbReference type="GO" id="GO:0005886">
    <property type="term" value="C:plasma membrane"/>
    <property type="evidence" value="ECO:0007669"/>
    <property type="project" value="UniProtKB-SubCell"/>
</dbReference>
<evidence type="ECO:0000256" key="7">
    <source>
        <dbReference type="ARBA" id="ARBA00022989"/>
    </source>
</evidence>
<accession>A0A1M6F4X9</accession>
<evidence type="ECO:0000313" key="11">
    <source>
        <dbReference type="Proteomes" id="UP000324781"/>
    </source>
</evidence>
<keyword evidence="7 9" id="KW-1133">Transmembrane helix</keyword>
<proteinExistence type="inferred from homology"/>
<comment type="function">
    <text evidence="9">Transmembrane (T) component of an energy-coupling factor (ECF) ABC-transporter complex. Unlike classic ABC transporters this ECF transporter provides the energy necessary to transport a number of different substrates.</text>
</comment>
<feature type="transmembrane region" description="Helical" evidence="9">
    <location>
        <begin position="246"/>
        <end position="266"/>
    </location>
</feature>
<evidence type="ECO:0000256" key="1">
    <source>
        <dbReference type="ARBA" id="ARBA00004651"/>
    </source>
</evidence>
<dbReference type="Pfam" id="PF02361">
    <property type="entry name" value="CbiQ"/>
    <property type="match status" value="1"/>
</dbReference>
<feature type="transmembrane region" description="Helical" evidence="9">
    <location>
        <begin position="75"/>
        <end position="94"/>
    </location>
</feature>
<dbReference type="InterPro" id="IPR051611">
    <property type="entry name" value="ECF_transporter_component"/>
</dbReference>
<evidence type="ECO:0000256" key="4">
    <source>
        <dbReference type="ARBA" id="ARBA00022448"/>
    </source>
</evidence>
<feature type="transmembrane region" description="Helical" evidence="9">
    <location>
        <begin position="45"/>
        <end position="63"/>
    </location>
</feature>
<dbReference type="GO" id="GO:0022857">
    <property type="term" value="F:transmembrane transporter activity"/>
    <property type="evidence" value="ECO:0007669"/>
    <property type="project" value="UniProtKB-UniRule"/>
</dbReference>
<reference evidence="10 11" key="1">
    <citation type="submission" date="2016-11" db="EMBL/GenBank/DDBJ databases">
        <authorList>
            <person name="Varghese N."/>
            <person name="Submissions S."/>
        </authorList>
    </citation>
    <scope>NUCLEOTIDE SEQUENCE [LARGE SCALE GENOMIC DNA]</scope>
    <source>
        <strain evidence="10 11">DSM 19027</strain>
    </source>
</reference>
<dbReference type="AlphaFoldDB" id="A0A1M6F4X9"/>
<evidence type="ECO:0000313" key="10">
    <source>
        <dbReference type="EMBL" id="SHI92649.1"/>
    </source>
</evidence>
<evidence type="ECO:0000256" key="6">
    <source>
        <dbReference type="ARBA" id="ARBA00022692"/>
    </source>
</evidence>
<sequence>MIGNITLGQYIPGESVLHRLDPRSKIIWTALLMVAVFIINTWQEYVMMGAFVAILLVISGIPIKQSLKGIKPLMLILAITAILNIFFVQGTPLVKIGPVVISYEGLLSAIMLFFRLVMLVIVASLMTLTTTPMAMTDGIERMMKPLERVGVPAHEIAMMMSIALRFIPTLMEETGRIMKAQASRGADFDTGNILKRIKSFIPVLVPLFVSAFKRADELAEAMEARCYCGSKGRTRLKQIRFTRLDLVASLAGILFLLILFGTRFLMISH</sequence>
<keyword evidence="6 9" id="KW-0812">Transmembrane</keyword>
<dbReference type="Proteomes" id="UP000324781">
    <property type="component" value="Unassembled WGS sequence"/>
</dbReference>
<name>A0A1M6F4X9_9FIRM</name>
<organism evidence="10 11">
    <name type="scientific">Thermoclostridium caenicola</name>
    <dbReference type="NCBI Taxonomy" id="659425"/>
    <lineage>
        <taxon>Bacteria</taxon>
        <taxon>Bacillati</taxon>
        <taxon>Bacillota</taxon>
        <taxon>Clostridia</taxon>
        <taxon>Eubacteriales</taxon>
        <taxon>Oscillospiraceae</taxon>
        <taxon>Thermoclostridium</taxon>
    </lineage>
</organism>